<dbReference type="PANTHER" id="PTHR34295:SF1">
    <property type="entry name" value="BIOTIN TRANSPORTER BIOY"/>
    <property type="match status" value="1"/>
</dbReference>
<evidence type="ECO:0000256" key="1">
    <source>
        <dbReference type="ARBA" id="ARBA00010692"/>
    </source>
</evidence>
<feature type="transmembrane region" description="Helical" evidence="3">
    <location>
        <begin position="149"/>
        <end position="175"/>
    </location>
</feature>
<keyword evidence="2" id="KW-1003">Cell membrane</keyword>
<evidence type="ECO:0000313" key="5">
    <source>
        <dbReference type="Proteomes" id="UP000824249"/>
    </source>
</evidence>
<dbReference type="InterPro" id="IPR003784">
    <property type="entry name" value="BioY"/>
</dbReference>
<organism evidence="4 5">
    <name type="scientific">Candidatus Borkfalkia faecigallinarum</name>
    <dbReference type="NCBI Taxonomy" id="2838509"/>
    <lineage>
        <taxon>Bacteria</taxon>
        <taxon>Bacillati</taxon>
        <taxon>Bacillota</taxon>
        <taxon>Clostridia</taxon>
        <taxon>Christensenellales</taxon>
        <taxon>Christensenellaceae</taxon>
        <taxon>Candidatus Borkfalkia</taxon>
    </lineage>
</organism>
<feature type="transmembrane region" description="Helical" evidence="3">
    <location>
        <begin position="12"/>
        <end position="31"/>
    </location>
</feature>
<evidence type="ECO:0000256" key="2">
    <source>
        <dbReference type="PIRNR" id="PIRNR016661"/>
    </source>
</evidence>
<protein>
    <recommendedName>
        <fullName evidence="2">Biotin transporter</fullName>
    </recommendedName>
</protein>
<feature type="transmembrane region" description="Helical" evidence="3">
    <location>
        <begin position="60"/>
        <end position="82"/>
    </location>
</feature>
<reference evidence="4" key="1">
    <citation type="journal article" date="2021" name="PeerJ">
        <title>Extensive microbial diversity within the chicken gut microbiome revealed by metagenomics and culture.</title>
        <authorList>
            <person name="Gilroy R."/>
            <person name="Ravi A."/>
            <person name="Getino M."/>
            <person name="Pursley I."/>
            <person name="Horton D.L."/>
            <person name="Alikhan N.F."/>
            <person name="Baker D."/>
            <person name="Gharbi K."/>
            <person name="Hall N."/>
            <person name="Watson M."/>
            <person name="Adriaenssens E.M."/>
            <person name="Foster-Nyarko E."/>
            <person name="Jarju S."/>
            <person name="Secka A."/>
            <person name="Antonio M."/>
            <person name="Oren A."/>
            <person name="Chaudhuri R.R."/>
            <person name="La Ragione R."/>
            <person name="Hildebrand F."/>
            <person name="Pallen M.J."/>
        </authorList>
    </citation>
    <scope>NUCLEOTIDE SEQUENCE</scope>
    <source>
        <strain evidence="4">26628</strain>
    </source>
</reference>
<comment type="similarity">
    <text evidence="1 2">Belongs to the BioY family.</text>
</comment>
<sequence length="188" mass="19474">MKARSKFGGRELAPIALFAALIAAGAFIRIPVPPVPVTLQLFFVTLASALLGGGRAFAAVCVYIALGLLGVPVFTGGGGLQYVLTPTFGYIVGFAVGALVGGRIARSARAPGLGRLLLAFAVTDAIVYLFGLSHYFLVAGVYLGGEVTAYTLFVSCFALFLPGDCAQCLLSAMIARRAIPLLDRGSRT</sequence>
<dbReference type="Pfam" id="PF02632">
    <property type="entry name" value="BioY"/>
    <property type="match status" value="1"/>
</dbReference>
<feature type="transmembrane region" description="Helical" evidence="3">
    <location>
        <begin position="37"/>
        <end position="53"/>
    </location>
</feature>
<evidence type="ECO:0000313" key="4">
    <source>
        <dbReference type="EMBL" id="HIX46802.1"/>
    </source>
</evidence>
<keyword evidence="3" id="KW-0812">Transmembrane</keyword>
<gene>
    <name evidence="4" type="ORF">H9737_03830</name>
</gene>
<keyword evidence="2" id="KW-0813">Transport</keyword>
<dbReference type="EMBL" id="DXFD01000058">
    <property type="protein sequence ID" value="HIX46802.1"/>
    <property type="molecule type" value="Genomic_DNA"/>
</dbReference>
<comment type="caution">
    <text evidence="4">The sequence shown here is derived from an EMBL/GenBank/DDBJ whole genome shotgun (WGS) entry which is preliminary data.</text>
</comment>
<reference evidence="4" key="2">
    <citation type="submission" date="2021-04" db="EMBL/GenBank/DDBJ databases">
        <authorList>
            <person name="Gilroy R."/>
        </authorList>
    </citation>
    <scope>NUCLEOTIDE SEQUENCE</scope>
    <source>
        <strain evidence="4">26628</strain>
    </source>
</reference>
<dbReference type="Gene3D" id="1.10.1760.20">
    <property type="match status" value="1"/>
</dbReference>
<dbReference type="PANTHER" id="PTHR34295">
    <property type="entry name" value="BIOTIN TRANSPORTER BIOY"/>
    <property type="match status" value="1"/>
</dbReference>
<feature type="transmembrane region" description="Helical" evidence="3">
    <location>
        <begin position="117"/>
        <end position="143"/>
    </location>
</feature>
<dbReference type="Proteomes" id="UP000824249">
    <property type="component" value="Unassembled WGS sequence"/>
</dbReference>
<accession>A0A9D1VUZ6</accession>
<evidence type="ECO:0000256" key="3">
    <source>
        <dbReference type="SAM" id="Phobius"/>
    </source>
</evidence>
<dbReference type="GO" id="GO:0015225">
    <property type="term" value="F:biotin transmembrane transporter activity"/>
    <property type="evidence" value="ECO:0007669"/>
    <property type="project" value="UniProtKB-UniRule"/>
</dbReference>
<name>A0A9D1VUZ6_9FIRM</name>
<comment type="subcellular location">
    <subcellularLocation>
        <location evidence="2">Cell membrane</location>
        <topology evidence="2">Multi-pass membrane protein</topology>
    </subcellularLocation>
</comment>
<keyword evidence="3" id="KW-1133">Transmembrane helix</keyword>
<proteinExistence type="inferred from homology"/>
<dbReference type="GO" id="GO:0005886">
    <property type="term" value="C:plasma membrane"/>
    <property type="evidence" value="ECO:0007669"/>
    <property type="project" value="UniProtKB-SubCell"/>
</dbReference>
<keyword evidence="2 3" id="KW-0472">Membrane</keyword>
<feature type="transmembrane region" description="Helical" evidence="3">
    <location>
        <begin position="88"/>
        <end position="105"/>
    </location>
</feature>
<dbReference type="AlphaFoldDB" id="A0A9D1VUZ6"/>
<dbReference type="PIRSF" id="PIRSF016661">
    <property type="entry name" value="BioY"/>
    <property type="match status" value="1"/>
</dbReference>